<gene>
    <name evidence="2" type="ORF">Pla110_31240</name>
</gene>
<keyword evidence="2" id="KW-0378">Hydrolase</keyword>
<dbReference type="CDD" id="cd15482">
    <property type="entry name" value="Sialidase_non-viral"/>
    <property type="match status" value="1"/>
</dbReference>
<dbReference type="AlphaFoldDB" id="A0A518CQ91"/>
<dbReference type="SUPFAM" id="SSF50939">
    <property type="entry name" value="Sialidases"/>
    <property type="match status" value="1"/>
</dbReference>
<organism evidence="2 3">
    <name type="scientific">Polystyrenella longa</name>
    <dbReference type="NCBI Taxonomy" id="2528007"/>
    <lineage>
        <taxon>Bacteria</taxon>
        <taxon>Pseudomonadati</taxon>
        <taxon>Planctomycetota</taxon>
        <taxon>Planctomycetia</taxon>
        <taxon>Planctomycetales</taxon>
        <taxon>Planctomycetaceae</taxon>
        <taxon>Polystyrenella</taxon>
    </lineage>
</organism>
<evidence type="ECO:0000313" key="2">
    <source>
        <dbReference type="EMBL" id="QDU81383.1"/>
    </source>
</evidence>
<dbReference type="EC" id="3.2.1.18" evidence="2"/>
<sequence>MCLTKILRTHVARSIVLLMMAVIVLSGTITAPLRAEGFPSVDRKSLVYKGIPPNHCCVDQVLRYLPNGEMGVFFVTGGTFEPDVNNHIRLCRSSDQGETWLRDEEVLKLKDKACLLTEAIVHEDTITLFVSVHDGRFENWTVHTIASEDNGQTWGELQPFTPLPRKTFIRNLYRASWGEWILPFQTYAFDGDASKSIFQTKPMLCRNGVLISNDQGKTWTQSKLTEPLAGWGENNVAELTDGRLVMLVRADGKGHLDRHESSDRGRTWSERVATKIPNPGSKFRLFNLSGDRIALVHNPNSKTSSKNSKRQANVVRNPMALWISKDDLQTWGYQRTLTDFPGMLAYPDGEVDPEEKFIHFVFDYNRHDVIYWGAALPAKEEVSE</sequence>
<dbReference type="Pfam" id="PF13088">
    <property type="entry name" value="BNR_2"/>
    <property type="match status" value="1"/>
</dbReference>
<dbReference type="InterPro" id="IPR036278">
    <property type="entry name" value="Sialidase_sf"/>
</dbReference>
<keyword evidence="2" id="KW-0326">Glycosidase</keyword>
<feature type="domain" description="Sialidase" evidence="1">
    <location>
        <begin position="122"/>
        <end position="348"/>
    </location>
</feature>
<dbReference type="PANTHER" id="PTHR43752">
    <property type="entry name" value="BNR/ASP-BOX REPEAT FAMILY PROTEIN"/>
    <property type="match status" value="1"/>
</dbReference>
<proteinExistence type="predicted"/>
<dbReference type="InterPro" id="IPR011040">
    <property type="entry name" value="Sialidase"/>
</dbReference>
<reference evidence="2 3" key="1">
    <citation type="submission" date="2019-02" db="EMBL/GenBank/DDBJ databases">
        <title>Deep-cultivation of Planctomycetes and their phenomic and genomic characterization uncovers novel biology.</title>
        <authorList>
            <person name="Wiegand S."/>
            <person name="Jogler M."/>
            <person name="Boedeker C."/>
            <person name="Pinto D."/>
            <person name="Vollmers J."/>
            <person name="Rivas-Marin E."/>
            <person name="Kohn T."/>
            <person name="Peeters S.H."/>
            <person name="Heuer A."/>
            <person name="Rast P."/>
            <person name="Oberbeckmann S."/>
            <person name="Bunk B."/>
            <person name="Jeske O."/>
            <person name="Meyerdierks A."/>
            <person name="Storesund J.E."/>
            <person name="Kallscheuer N."/>
            <person name="Luecker S."/>
            <person name="Lage O.M."/>
            <person name="Pohl T."/>
            <person name="Merkel B.J."/>
            <person name="Hornburger P."/>
            <person name="Mueller R.-W."/>
            <person name="Bruemmer F."/>
            <person name="Labrenz M."/>
            <person name="Spormann A.M."/>
            <person name="Op den Camp H."/>
            <person name="Overmann J."/>
            <person name="Amann R."/>
            <person name="Jetten M.S.M."/>
            <person name="Mascher T."/>
            <person name="Medema M.H."/>
            <person name="Devos D.P."/>
            <person name="Kaster A.-K."/>
            <person name="Ovreas L."/>
            <person name="Rohde M."/>
            <person name="Galperin M.Y."/>
            <person name="Jogler C."/>
        </authorList>
    </citation>
    <scope>NUCLEOTIDE SEQUENCE [LARGE SCALE GENOMIC DNA]</scope>
    <source>
        <strain evidence="2 3">Pla110</strain>
    </source>
</reference>
<dbReference type="RefSeq" id="WP_197440229.1">
    <property type="nucleotide sequence ID" value="NZ_CP036281.1"/>
</dbReference>
<dbReference type="KEGG" id="plon:Pla110_31240"/>
<evidence type="ECO:0000259" key="1">
    <source>
        <dbReference type="Pfam" id="PF13088"/>
    </source>
</evidence>
<dbReference type="EMBL" id="CP036281">
    <property type="protein sequence ID" value="QDU81383.1"/>
    <property type="molecule type" value="Genomic_DNA"/>
</dbReference>
<accession>A0A518CQ91</accession>
<keyword evidence="3" id="KW-1185">Reference proteome</keyword>
<dbReference type="Gene3D" id="2.120.10.10">
    <property type="match status" value="1"/>
</dbReference>
<dbReference type="PANTHER" id="PTHR43752:SF2">
    <property type="entry name" value="BNR_ASP-BOX REPEAT FAMILY PROTEIN"/>
    <property type="match status" value="1"/>
</dbReference>
<name>A0A518CQ91_9PLAN</name>
<protein>
    <submittedName>
        <fullName evidence="2">Sialidase</fullName>
        <ecNumber evidence="2">3.2.1.18</ecNumber>
    </submittedName>
</protein>
<evidence type="ECO:0000313" key="3">
    <source>
        <dbReference type="Proteomes" id="UP000317178"/>
    </source>
</evidence>
<dbReference type="GO" id="GO:0004308">
    <property type="term" value="F:exo-alpha-sialidase activity"/>
    <property type="evidence" value="ECO:0007669"/>
    <property type="project" value="UniProtKB-EC"/>
</dbReference>
<dbReference type="Proteomes" id="UP000317178">
    <property type="component" value="Chromosome"/>
</dbReference>